<comment type="similarity">
    <text evidence="1 4">Belongs to the metallo-dependent hydrolases superfamily. NagA family.</text>
</comment>
<feature type="domain" description="Amidohydrolase-related" evidence="5">
    <location>
        <begin position="46"/>
        <end position="367"/>
    </location>
</feature>
<dbReference type="InterPro" id="IPR032466">
    <property type="entry name" value="Metal_Hydrolase"/>
</dbReference>
<keyword evidence="3 4" id="KW-0378">Hydrolase</keyword>
<protein>
    <submittedName>
        <fullName evidence="6">Amidohydrolase family protein</fullName>
    </submittedName>
</protein>
<sequence>MESKEINLHAIHYATGEPVSIYLEQGMIRSIEPIKSETRGTSELAIVAPGLVDLQINGYAGHDFNHMPYADKLVGEVIRKLWQEGVTSCFPTVITNSDQAIQEALESIAFACRQDAAADQGIAGIHLEGPFISAHDGARGAHHLKYVKPPDWELFTRWQEASGGRIRIVTLSPEWPDSAKFIAKCTESGVTVSIGHTSATPEQICEAVEAGARMSTHLGNGAHLMMPRHPNYIWEQLAQDRLWSSVIADGFHLPDQVLKVVFKVKGAQAMLVSDAVSLSGLPAGAYTTHIGGSVILTPEGKLHLAEDENLLAGSAHMLLQGIEHVTNRGLADLAEAWDMASVRPSSCMKLPSSSGLTPGAPADLVLFRRAGSRIRLERTFKSGKEVFVREDLLSNFSS</sequence>
<dbReference type="InterPro" id="IPR003764">
    <property type="entry name" value="GlcNAc_6-P_deAcase"/>
</dbReference>
<accession>A0ABU6FZP9</accession>
<evidence type="ECO:0000256" key="2">
    <source>
        <dbReference type="ARBA" id="ARBA00022723"/>
    </source>
</evidence>
<evidence type="ECO:0000256" key="3">
    <source>
        <dbReference type="ARBA" id="ARBA00022801"/>
    </source>
</evidence>
<gene>
    <name evidence="6" type="ORF">P4I72_09600</name>
</gene>
<evidence type="ECO:0000313" key="7">
    <source>
        <dbReference type="Proteomes" id="UP001338137"/>
    </source>
</evidence>
<keyword evidence="4" id="KW-0119">Carbohydrate metabolism</keyword>
<dbReference type="Pfam" id="PF01979">
    <property type="entry name" value="Amidohydro_1"/>
    <property type="match status" value="1"/>
</dbReference>
<dbReference type="PANTHER" id="PTHR11113">
    <property type="entry name" value="N-ACETYLGLUCOSAMINE-6-PHOSPHATE DEACETYLASE"/>
    <property type="match status" value="1"/>
</dbReference>
<keyword evidence="2" id="KW-0479">Metal-binding</keyword>
<dbReference type="InterPro" id="IPR006680">
    <property type="entry name" value="Amidohydro-rel"/>
</dbReference>
<evidence type="ECO:0000313" key="6">
    <source>
        <dbReference type="EMBL" id="MEC0227376.1"/>
    </source>
</evidence>
<dbReference type="Proteomes" id="UP001338137">
    <property type="component" value="Unassembled WGS sequence"/>
</dbReference>
<evidence type="ECO:0000256" key="1">
    <source>
        <dbReference type="ARBA" id="ARBA00010716"/>
    </source>
</evidence>
<organism evidence="6 7">
    <name type="scientific">Paenibacillus alba</name>
    <dbReference type="NCBI Taxonomy" id="1197127"/>
    <lineage>
        <taxon>Bacteria</taxon>
        <taxon>Bacillati</taxon>
        <taxon>Bacillota</taxon>
        <taxon>Bacilli</taxon>
        <taxon>Bacillales</taxon>
        <taxon>Paenibacillaceae</taxon>
        <taxon>Paenibacillus</taxon>
    </lineage>
</organism>
<evidence type="ECO:0000256" key="4">
    <source>
        <dbReference type="PIRNR" id="PIRNR038994"/>
    </source>
</evidence>
<dbReference type="SUPFAM" id="SSF51556">
    <property type="entry name" value="Metallo-dependent hydrolases"/>
    <property type="match status" value="1"/>
</dbReference>
<evidence type="ECO:0000259" key="5">
    <source>
        <dbReference type="Pfam" id="PF01979"/>
    </source>
</evidence>
<dbReference type="RefSeq" id="WP_326071717.1">
    <property type="nucleotide sequence ID" value="NZ_JARLKY010000020.1"/>
</dbReference>
<dbReference type="PIRSF" id="PIRSF038994">
    <property type="entry name" value="NagA"/>
    <property type="match status" value="1"/>
</dbReference>
<dbReference type="Gene3D" id="3.20.20.140">
    <property type="entry name" value="Metal-dependent hydrolases"/>
    <property type="match status" value="1"/>
</dbReference>
<comment type="caution">
    <text evidence="6">The sequence shown here is derived from an EMBL/GenBank/DDBJ whole genome shotgun (WGS) entry which is preliminary data.</text>
</comment>
<keyword evidence="7" id="KW-1185">Reference proteome</keyword>
<name>A0ABU6FZP9_9BACL</name>
<dbReference type="EMBL" id="JARLKY010000020">
    <property type="protein sequence ID" value="MEC0227376.1"/>
    <property type="molecule type" value="Genomic_DNA"/>
</dbReference>
<reference evidence="6 7" key="1">
    <citation type="submission" date="2023-03" db="EMBL/GenBank/DDBJ databases">
        <title>Bacillus Genome Sequencing.</title>
        <authorList>
            <person name="Dunlap C."/>
        </authorList>
    </citation>
    <scope>NUCLEOTIDE SEQUENCE [LARGE SCALE GENOMIC DNA]</scope>
    <source>
        <strain evidence="6 7">BD-533</strain>
    </source>
</reference>
<dbReference type="PANTHER" id="PTHR11113:SF14">
    <property type="entry name" value="N-ACETYLGLUCOSAMINE-6-PHOSPHATE DEACETYLASE"/>
    <property type="match status" value="1"/>
</dbReference>
<proteinExistence type="inferred from homology"/>